<organism evidence="1 2">
    <name type="scientific">Actinophytocola xanthii</name>
    <dbReference type="NCBI Taxonomy" id="1912961"/>
    <lineage>
        <taxon>Bacteria</taxon>
        <taxon>Bacillati</taxon>
        <taxon>Actinomycetota</taxon>
        <taxon>Actinomycetes</taxon>
        <taxon>Pseudonocardiales</taxon>
        <taxon>Pseudonocardiaceae</taxon>
    </lineage>
</organism>
<dbReference type="RefSeq" id="WP_075128370.1">
    <property type="nucleotide sequence ID" value="NZ_MSIE01000051.1"/>
</dbReference>
<dbReference type="OrthoDB" id="3707697at2"/>
<evidence type="ECO:0000313" key="1">
    <source>
        <dbReference type="EMBL" id="OLF14671.1"/>
    </source>
</evidence>
<proteinExistence type="predicted"/>
<reference evidence="1 2" key="1">
    <citation type="submission" date="2016-12" db="EMBL/GenBank/DDBJ databases">
        <title>The draft genome sequence of Actinophytocola sp. 11-183.</title>
        <authorList>
            <person name="Wang W."/>
            <person name="Yuan L."/>
        </authorList>
    </citation>
    <scope>NUCLEOTIDE SEQUENCE [LARGE SCALE GENOMIC DNA]</scope>
    <source>
        <strain evidence="1 2">11-183</strain>
    </source>
</reference>
<evidence type="ECO:0000313" key="2">
    <source>
        <dbReference type="Proteomes" id="UP000185596"/>
    </source>
</evidence>
<gene>
    <name evidence="1" type="ORF">BU204_25920</name>
</gene>
<sequence>MEEIVRNAVSEVCRADPHLGAEWHELLGLSTPSADDARWTELLARIAEVADSVGTPTEGLGQAIVDNGDVEELRAAIASVVWPEVAEPAAVAESEQGPEGIAAEMAQEDPDAWNTYLRTNGASWDGNDESWPAFVEWFLYYANEQGVGASARTFCDYATANGPREVLAQYGVTVAAPATAGEPGTAAPEMTVDQAVAAFGPDVFAEFRKQNPELADISDEELQVMMAEVLASQGA</sequence>
<dbReference type="AlphaFoldDB" id="A0A1Q8CJZ0"/>
<keyword evidence="2" id="KW-1185">Reference proteome</keyword>
<name>A0A1Q8CJZ0_9PSEU</name>
<accession>A0A1Q8CJZ0</accession>
<dbReference type="EMBL" id="MSIE01000051">
    <property type="protein sequence ID" value="OLF14671.1"/>
    <property type="molecule type" value="Genomic_DNA"/>
</dbReference>
<dbReference type="STRING" id="1912961.BU204_25920"/>
<protein>
    <submittedName>
        <fullName evidence="1">Uncharacterized protein</fullName>
    </submittedName>
</protein>
<comment type="caution">
    <text evidence="1">The sequence shown here is derived from an EMBL/GenBank/DDBJ whole genome shotgun (WGS) entry which is preliminary data.</text>
</comment>
<dbReference type="Proteomes" id="UP000185596">
    <property type="component" value="Unassembled WGS sequence"/>
</dbReference>